<evidence type="ECO:0000313" key="2">
    <source>
        <dbReference type="EMBL" id="CDH22136.1"/>
    </source>
</evidence>
<comment type="caution">
    <text evidence="2">The sequence shown here is derived from an EMBL/GenBank/DDBJ whole genome shotgun (WGS) entry which is preliminary data.</text>
</comment>
<dbReference type="CDD" id="cd00009">
    <property type="entry name" value="AAA"/>
    <property type="match status" value="1"/>
</dbReference>
<dbReference type="SMART" id="SM00382">
    <property type="entry name" value="AAA"/>
    <property type="match status" value="1"/>
</dbReference>
<dbReference type="Gene3D" id="3.40.50.300">
    <property type="entry name" value="P-loop containing nucleotide triphosphate hydrolases"/>
    <property type="match status" value="1"/>
</dbReference>
<accession>A0A077PNC5</accession>
<dbReference type="InterPro" id="IPR002611">
    <property type="entry name" value="IstB_ATP-bd"/>
</dbReference>
<reference evidence="2" key="1">
    <citation type="submission" date="2013-07" db="EMBL/GenBank/DDBJ databases">
        <title>Sub-species coevolution in mutualistic symbiosis.</title>
        <authorList>
            <person name="Murfin K."/>
            <person name="Klassen J."/>
            <person name="Lee M."/>
            <person name="Forst S."/>
            <person name="Stock P."/>
            <person name="Goodrich-Blair H."/>
        </authorList>
    </citation>
    <scope>NUCLEOTIDE SEQUENCE [LARGE SCALE GENOMIC DNA]</scope>
    <source>
        <strain evidence="2">Kraussei Quebec</strain>
    </source>
</reference>
<evidence type="ECO:0000313" key="3">
    <source>
        <dbReference type="Proteomes" id="UP000028500"/>
    </source>
</evidence>
<dbReference type="InterPro" id="IPR003593">
    <property type="entry name" value="AAA+_ATPase"/>
</dbReference>
<dbReference type="GO" id="GO:0006260">
    <property type="term" value="P:DNA replication"/>
    <property type="evidence" value="ECO:0007669"/>
    <property type="project" value="TreeGrafter"/>
</dbReference>
<dbReference type="AlphaFoldDB" id="A0A077PNC5"/>
<protein>
    <recommendedName>
        <fullName evidence="1">AAA+ ATPase domain-containing protein</fullName>
    </recommendedName>
</protein>
<name>A0A077PNC5_XENBV</name>
<dbReference type="Proteomes" id="UP000028500">
    <property type="component" value="Unassembled WGS sequence"/>
</dbReference>
<dbReference type="EMBL" id="CBSY010000291">
    <property type="protein sequence ID" value="CDH22136.1"/>
    <property type="molecule type" value="Genomic_DNA"/>
</dbReference>
<dbReference type="HOGENOM" id="CLU_062999_3_1_6"/>
<proteinExistence type="predicted"/>
<dbReference type="RefSeq" id="WP_038245220.1">
    <property type="nucleotide sequence ID" value="NZ_CAWLZI010000093.1"/>
</dbReference>
<dbReference type="Pfam" id="PF01695">
    <property type="entry name" value="IstB_IS21"/>
    <property type="match status" value="1"/>
</dbReference>
<dbReference type="PANTHER" id="PTHR30050:SF4">
    <property type="entry name" value="ATP-BINDING PROTEIN RV3427C IN INSERTION SEQUENCE-RELATED"/>
    <property type="match status" value="1"/>
</dbReference>
<keyword evidence="3" id="KW-1185">Reference proteome</keyword>
<dbReference type="GO" id="GO:0005524">
    <property type="term" value="F:ATP binding"/>
    <property type="evidence" value="ECO:0007669"/>
    <property type="project" value="InterPro"/>
</dbReference>
<gene>
    <name evidence="2" type="ORF">XBKQ1_970017</name>
</gene>
<dbReference type="OrthoDB" id="5956003at2"/>
<dbReference type="InterPro" id="IPR027417">
    <property type="entry name" value="P-loop_NTPase"/>
</dbReference>
<organism evidence="2 3">
    <name type="scientific">Xenorhabdus bovienii str. kraussei Quebec</name>
    <dbReference type="NCBI Taxonomy" id="1398203"/>
    <lineage>
        <taxon>Bacteria</taxon>
        <taxon>Pseudomonadati</taxon>
        <taxon>Pseudomonadota</taxon>
        <taxon>Gammaproteobacteria</taxon>
        <taxon>Enterobacterales</taxon>
        <taxon>Morganellaceae</taxon>
        <taxon>Xenorhabdus</taxon>
    </lineage>
</organism>
<evidence type="ECO:0000259" key="1">
    <source>
        <dbReference type="SMART" id="SM00382"/>
    </source>
</evidence>
<dbReference type="SUPFAM" id="SSF52540">
    <property type="entry name" value="P-loop containing nucleoside triphosphate hydrolases"/>
    <property type="match status" value="1"/>
</dbReference>
<dbReference type="PANTHER" id="PTHR30050">
    <property type="entry name" value="CHROMOSOMAL REPLICATION INITIATOR PROTEIN DNAA"/>
    <property type="match status" value="1"/>
</dbReference>
<feature type="domain" description="AAA+ ATPase" evidence="1">
    <location>
        <begin position="50"/>
        <end position="182"/>
    </location>
</feature>
<sequence length="194" mass="21767">MEINNPGTLNIVSRFAQATFGTYQPQNPAAAANLKTCQGYVQTWEERKRAGEGMILCGRQGTGKTHLAVALCREIATGGDEAVFITTASRIIRAFRRSWNSEGEMSEFDTLKFYSELDLLVIDEIGVQYGTESERNILFEVLNNRYEDLLPTLLVSNLPVTELAKFLGDRALDRLFQGGTVLAFDWESYRRARA</sequence>